<evidence type="ECO:0000313" key="4">
    <source>
        <dbReference type="Proteomes" id="UP001321473"/>
    </source>
</evidence>
<protein>
    <recommendedName>
        <fullName evidence="2">SWIM-type domain-containing protein</fullName>
    </recommendedName>
</protein>
<evidence type="ECO:0000259" key="2">
    <source>
        <dbReference type="PROSITE" id="PS50966"/>
    </source>
</evidence>
<dbReference type="EMBL" id="JARKHS020029704">
    <property type="protein sequence ID" value="KAK8762908.1"/>
    <property type="molecule type" value="Genomic_DNA"/>
</dbReference>
<feature type="domain" description="SWIM-type" evidence="2">
    <location>
        <begin position="72"/>
        <end position="108"/>
    </location>
</feature>
<gene>
    <name evidence="3" type="ORF">V5799_034485</name>
</gene>
<dbReference type="InterPro" id="IPR051703">
    <property type="entry name" value="NF-kappa-B_Signaling_Reg"/>
</dbReference>
<dbReference type="GO" id="GO:0008270">
    <property type="term" value="F:zinc ion binding"/>
    <property type="evidence" value="ECO:0007669"/>
    <property type="project" value="UniProtKB-KW"/>
</dbReference>
<keyword evidence="1" id="KW-0862">Zinc</keyword>
<keyword evidence="4" id="KW-1185">Reference proteome</keyword>
<dbReference type="InterPro" id="IPR011335">
    <property type="entry name" value="Restrct_endonuc-II-like"/>
</dbReference>
<dbReference type="Proteomes" id="UP001321473">
    <property type="component" value="Unassembled WGS sequence"/>
</dbReference>
<dbReference type="InterPro" id="IPR007527">
    <property type="entry name" value="Znf_SWIM"/>
</dbReference>
<dbReference type="CDD" id="cd22343">
    <property type="entry name" value="PDDEXK_lambda_exonuclease-like"/>
    <property type="match status" value="1"/>
</dbReference>
<accession>A0AAQ4DKB8</accession>
<organism evidence="3 4">
    <name type="scientific">Amblyomma americanum</name>
    <name type="common">Lone star tick</name>
    <dbReference type="NCBI Taxonomy" id="6943"/>
    <lineage>
        <taxon>Eukaryota</taxon>
        <taxon>Metazoa</taxon>
        <taxon>Ecdysozoa</taxon>
        <taxon>Arthropoda</taxon>
        <taxon>Chelicerata</taxon>
        <taxon>Arachnida</taxon>
        <taxon>Acari</taxon>
        <taxon>Parasitiformes</taxon>
        <taxon>Ixodida</taxon>
        <taxon>Ixodoidea</taxon>
        <taxon>Ixodidae</taxon>
        <taxon>Amblyomminae</taxon>
        <taxon>Amblyomma</taxon>
    </lineage>
</organism>
<dbReference type="PROSITE" id="PS50966">
    <property type="entry name" value="ZF_SWIM"/>
    <property type="match status" value="1"/>
</dbReference>
<keyword evidence="1" id="KW-0479">Metal-binding</keyword>
<dbReference type="PANTHER" id="PTHR46609">
    <property type="entry name" value="EXONUCLEASE, PHAGE-TYPE/RECB, C-TERMINAL DOMAIN-CONTAINING PROTEIN"/>
    <property type="match status" value="1"/>
</dbReference>
<dbReference type="InterPro" id="IPR019080">
    <property type="entry name" value="YqaJ_viral_recombinase"/>
</dbReference>
<dbReference type="GO" id="GO:0006281">
    <property type="term" value="P:DNA repair"/>
    <property type="evidence" value="ECO:0007669"/>
    <property type="project" value="UniProtKB-ARBA"/>
</dbReference>
<dbReference type="SUPFAM" id="SSF52980">
    <property type="entry name" value="Restriction endonuclease-like"/>
    <property type="match status" value="1"/>
</dbReference>
<proteinExistence type="predicted"/>
<name>A0AAQ4DKB8_AMBAM</name>
<dbReference type="Pfam" id="PF09588">
    <property type="entry name" value="YqaJ"/>
    <property type="match status" value="1"/>
</dbReference>
<keyword evidence="1" id="KW-0863">Zinc-finger</keyword>
<evidence type="ECO:0000256" key="1">
    <source>
        <dbReference type="PROSITE-ProRule" id="PRU00325"/>
    </source>
</evidence>
<comment type="caution">
    <text evidence="3">The sequence shown here is derived from an EMBL/GenBank/DDBJ whole genome shotgun (WGS) entry which is preliminary data.</text>
</comment>
<sequence length="302" mass="34127">MAANNVPILILAGFRELHDLDSFFRGKNLQKGRLLFEAGHVYEVRELLDSQGSEVTARCIPQTKINAPARCVKLSIDGRRRIFAGSCDCRAGIAGKCKHAAAVALHTRGTLTLLSPKKKKAHRILTCCKSLSERAKSIVTEVPYNGYQVQYGLLKEPSARKAFEKKHDVNVAQFGLVVCPGEPWLACSPDGIFRDEDGSAVLLEIKCPFSRRQQSLTKRPLLKYLCGEDILDLRRSHSYFTQIQICLHVLGLQRCYFYVHTEVDSLTIHVKRNDEFLSSAVPKLRNFYFELFLRALHECTDM</sequence>
<dbReference type="Gene3D" id="3.90.320.10">
    <property type="match status" value="1"/>
</dbReference>
<dbReference type="PANTHER" id="PTHR46609:SF8">
    <property type="entry name" value="YQAJ VIRAL RECOMBINASE DOMAIN-CONTAINING PROTEIN"/>
    <property type="match status" value="1"/>
</dbReference>
<reference evidence="3 4" key="1">
    <citation type="journal article" date="2023" name="Arcadia Sci">
        <title>De novo assembly of a long-read Amblyomma americanum tick genome.</title>
        <authorList>
            <person name="Chou S."/>
            <person name="Poskanzer K.E."/>
            <person name="Rollins M."/>
            <person name="Thuy-Boun P.S."/>
        </authorList>
    </citation>
    <scope>NUCLEOTIDE SEQUENCE [LARGE SCALE GENOMIC DNA]</scope>
    <source>
        <strain evidence="3">F_SG_1</strain>
        <tissue evidence="3">Salivary glands</tissue>
    </source>
</reference>
<dbReference type="AlphaFoldDB" id="A0AAQ4DKB8"/>
<dbReference type="InterPro" id="IPR011604">
    <property type="entry name" value="PDDEXK-like_dom_sf"/>
</dbReference>
<evidence type="ECO:0000313" key="3">
    <source>
        <dbReference type="EMBL" id="KAK8762908.1"/>
    </source>
</evidence>